<gene>
    <name evidence="2" type="ORF">B0T25DRAFT_561570</name>
</gene>
<dbReference type="Proteomes" id="UP001275084">
    <property type="component" value="Unassembled WGS sequence"/>
</dbReference>
<feature type="signal peptide" evidence="1">
    <location>
        <begin position="1"/>
        <end position="22"/>
    </location>
</feature>
<reference evidence="2" key="2">
    <citation type="submission" date="2023-06" db="EMBL/GenBank/DDBJ databases">
        <authorList>
            <consortium name="Lawrence Berkeley National Laboratory"/>
            <person name="Haridas S."/>
            <person name="Hensen N."/>
            <person name="Bonometti L."/>
            <person name="Westerberg I."/>
            <person name="Brannstrom I.O."/>
            <person name="Guillou S."/>
            <person name="Cros-Aarteil S."/>
            <person name="Calhoun S."/>
            <person name="Kuo A."/>
            <person name="Mondo S."/>
            <person name="Pangilinan J."/>
            <person name="Riley R."/>
            <person name="Labutti K."/>
            <person name="Andreopoulos B."/>
            <person name="Lipzen A."/>
            <person name="Chen C."/>
            <person name="Yanf M."/>
            <person name="Daum C."/>
            <person name="Ng V."/>
            <person name="Clum A."/>
            <person name="Steindorff A."/>
            <person name="Ohm R."/>
            <person name="Martin F."/>
            <person name="Silar P."/>
            <person name="Natvig D."/>
            <person name="Lalanne C."/>
            <person name="Gautier V."/>
            <person name="Ament-Velasquez S.L."/>
            <person name="Kruys A."/>
            <person name="Hutchinson M.I."/>
            <person name="Powell A.J."/>
            <person name="Barry K."/>
            <person name="Miller A.N."/>
            <person name="Grigoriev I.V."/>
            <person name="Debuchy R."/>
            <person name="Gladieux P."/>
            <person name="Thoren M.H."/>
            <person name="Johannesson H."/>
        </authorList>
    </citation>
    <scope>NUCLEOTIDE SEQUENCE</scope>
    <source>
        <strain evidence="2">CBS 955.72</strain>
    </source>
</reference>
<comment type="caution">
    <text evidence="2">The sequence shown here is derived from an EMBL/GenBank/DDBJ whole genome shotgun (WGS) entry which is preliminary data.</text>
</comment>
<name>A0AAJ0HTB3_9PEZI</name>
<dbReference type="AlphaFoldDB" id="A0AAJ0HTB3"/>
<keyword evidence="3" id="KW-1185">Reference proteome</keyword>
<evidence type="ECO:0000313" key="3">
    <source>
        <dbReference type="Proteomes" id="UP001275084"/>
    </source>
</evidence>
<proteinExistence type="predicted"/>
<keyword evidence="1" id="KW-0732">Signal</keyword>
<accession>A0AAJ0HTB3</accession>
<evidence type="ECO:0000256" key="1">
    <source>
        <dbReference type="SAM" id="SignalP"/>
    </source>
</evidence>
<evidence type="ECO:0000313" key="2">
    <source>
        <dbReference type="EMBL" id="KAK3362500.1"/>
    </source>
</evidence>
<protein>
    <submittedName>
        <fullName evidence="2">Uncharacterized protein</fullName>
    </submittedName>
</protein>
<organism evidence="2 3">
    <name type="scientific">Lasiosphaeria hispida</name>
    <dbReference type="NCBI Taxonomy" id="260671"/>
    <lineage>
        <taxon>Eukaryota</taxon>
        <taxon>Fungi</taxon>
        <taxon>Dikarya</taxon>
        <taxon>Ascomycota</taxon>
        <taxon>Pezizomycotina</taxon>
        <taxon>Sordariomycetes</taxon>
        <taxon>Sordariomycetidae</taxon>
        <taxon>Sordariales</taxon>
        <taxon>Lasiosphaeriaceae</taxon>
        <taxon>Lasiosphaeria</taxon>
    </lineage>
</organism>
<reference evidence="2" key="1">
    <citation type="journal article" date="2023" name="Mol. Phylogenet. Evol.">
        <title>Genome-scale phylogeny and comparative genomics of the fungal order Sordariales.</title>
        <authorList>
            <person name="Hensen N."/>
            <person name="Bonometti L."/>
            <person name="Westerberg I."/>
            <person name="Brannstrom I.O."/>
            <person name="Guillou S."/>
            <person name="Cros-Aarteil S."/>
            <person name="Calhoun S."/>
            <person name="Haridas S."/>
            <person name="Kuo A."/>
            <person name="Mondo S."/>
            <person name="Pangilinan J."/>
            <person name="Riley R."/>
            <person name="LaButti K."/>
            <person name="Andreopoulos B."/>
            <person name="Lipzen A."/>
            <person name="Chen C."/>
            <person name="Yan M."/>
            <person name="Daum C."/>
            <person name="Ng V."/>
            <person name="Clum A."/>
            <person name="Steindorff A."/>
            <person name="Ohm R.A."/>
            <person name="Martin F."/>
            <person name="Silar P."/>
            <person name="Natvig D.O."/>
            <person name="Lalanne C."/>
            <person name="Gautier V."/>
            <person name="Ament-Velasquez S.L."/>
            <person name="Kruys A."/>
            <person name="Hutchinson M.I."/>
            <person name="Powell A.J."/>
            <person name="Barry K."/>
            <person name="Miller A.N."/>
            <person name="Grigoriev I.V."/>
            <person name="Debuchy R."/>
            <person name="Gladieux P."/>
            <person name="Hiltunen Thoren M."/>
            <person name="Johannesson H."/>
        </authorList>
    </citation>
    <scope>NUCLEOTIDE SEQUENCE</scope>
    <source>
        <strain evidence="2">CBS 955.72</strain>
    </source>
</reference>
<sequence>MRFIKSFTTGLVTALLATSAFGELTQLVRSPEHHGLSVRAPKGLGADPGNKKRADYVKFCAKAQKKKGKRDLDVEERELVIRTKPAGYADVQPGSAKAQKKSDKGLFSDGFGTCVGIGFVGTPPASKPDGITRILMHLSLGSNWADIDKQFRNLEDAVEDAKLTSTRAVLFTIDTRASNPELSDADLKGEAANLELDYAAIFRALKNIAGSVTRTYHPFSNVGEMQIDPDNRITWKNS</sequence>
<feature type="chain" id="PRO_5042514075" evidence="1">
    <location>
        <begin position="23"/>
        <end position="238"/>
    </location>
</feature>
<dbReference type="EMBL" id="JAUIQD010000001">
    <property type="protein sequence ID" value="KAK3362500.1"/>
    <property type="molecule type" value="Genomic_DNA"/>
</dbReference>